<feature type="transmembrane region" description="Helical" evidence="1">
    <location>
        <begin position="47"/>
        <end position="67"/>
    </location>
</feature>
<dbReference type="Proteomes" id="UP001268651">
    <property type="component" value="Unassembled WGS sequence"/>
</dbReference>
<keyword evidence="3" id="KW-1185">Reference proteome</keyword>
<feature type="transmembrane region" description="Helical" evidence="1">
    <location>
        <begin position="12"/>
        <end position="35"/>
    </location>
</feature>
<evidence type="ECO:0000313" key="2">
    <source>
        <dbReference type="EMBL" id="MDU8887164.1"/>
    </source>
</evidence>
<dbReference type="Pfam" id="PF14023">
    <property type="entry name" value="Bestrophin-like"/>
    <property type="match status" value="1"/>
</dbReference>
<evidence type="ECO:0000313" key="3">
    <source>
        <dbReference type="Proteomes" id="UP001268651"/>
    </source>
</evidence>
<feature type="transmembrane region" description="Helical" evidence="1">
    <location>
        <begin position="188"/>
        <end position="209"/>
    </location>
</feature>
<protein>
    <recommendedName>
        <fullName evidence="4">DUF4239 domain-containing protein</fullName>
    </recommendedName>
</protein>
<dbReference type="EMBL" id="JAWHTF010000009">
    <property type="protein sequence ID" value="MDU8887164.1"/>
    <property type="molecule type" value="Genomic_DNA"/>
</dbReference>
<comment type="caution">
    <text evidence="2">The sequence shown here is derived from an EMBL/GenBank/DDBJ whole genome shotgun (WGS) entry which is preliminary data.</text>
</comment>
<feature type="transmembrane region" description="Helical" evidence="1">
    <location>
        <begin position="216"/>
        <end position="234"/>
    </location>
</feature>
<accession>A0ABU3U9T3</accession>
<keyword evidence="1" id="KW-1133">Transmembrane helix</keyword>
<evidence type="ECO:0008006" key="4">
    <source>
        <dbReference type="Google" id="ProtNLM"/>
    </source>
</evidence>
<dbReference type="InterPro" id="IPR025333">
    <property type="entry name" value="DUF4239"/>
</dbReference>
<proteinExistence type="predicted"/>
<reference evidence="2 3" key="1">
    <citation type="submission" date="2023-10" db="EMBL/GenBank/DDBJ databases">
        <title>Marimonas sp. nov. isolated from tidal mud flat.</title>
        <authorList>
            <person name="Jaincy N.J."/>
            <person name="Srinivasan S."/>
            <person name="Lee S.-S."/>
        </authorList>
    </citation>
    <scope>NUCLEOTIDE SEQUENCE [LARGE SCALE GENOMIC DNA]</scope>
    <source>
        <strain evidence="2 3">MJ-SS3</strain>
    </source>
</reference>
<evidence type="ECO:0000256" key="1">
    <source>
        <dbReference type="SAM" id="Phobius"/>
    </source>
</evidence>
<name>A0ABU3U9T3_9FLAO</name>
<organism evidence="2 3">
    <name type="scientific">Gilvirhabdus luticola</name>
    <dbReference type="NCBI Taxonomy" id="3079858"/>
    <lineage>
        <taxon>Bacteria</taxon>
        <taxon>Pseudomonadati</taxon>
        <taxon>Bacteroidota</taxon>
        <taxon>Flavobacteriia</taxon>
        <taxon>Flavobacteriales</taxon>
        <taxon>Flavobacteriaceae</taxon>
        <taxon>Gilvirhabdus</taxon>
    </lineage>
</organism>
<dbReference type="RefSeq" id="WP_316663260.1">
    <property type="nucleotide sequence ID" value="NZ_JAWHTF010000009.1"/>
</dbReference>
<keyword evidence="1" id="KW-0472">Membrane</keyword>
<gene>
    <name evidence="2" type="ORF">RXV94_13415</name>
</gene>
<sequence>MNGYLFATLPLWAIYLGIVLIIILSVRGGIAFARWRKKHIEKEDDSSINTIVGATLGLLAFMLAFTFNLSSNRFDARKQFLLEEVNSIETSWLRAGLIEQPFSDQLQKMLVEYTEVRIWLLDNPSNVQEAIRKSEDLQNTIWLLLTTMTKNNIGDSRINALLIDSVNNMFDYQSRRIAKAFIDRIPNLIWIALFALIIIAMFEVGYLLGKSEKSNWVMVLALSMAFSAIIIIIVDLDSSKGNITVNNQALFDMYDRIK</sequence>
<keyword evidence="1" id="KW-0812">Transmembrane</keyword>